<sequence length="1453" mass="166310">MDLFRGERVEAELNADVSYACALNDRLYFGTSDGRVLKWRIGREASGDPNGDPHGEPYGHPNGHPNGHPYELPYGLPNGEPHGDLRGRTPPKVRAHMEETHTVKKNQKVEKIILVEKEGLMIIQINDGIYFAKDFHLQNLTLLCKDANLCALNEKSKSDLVVYSMKKKKILFFQMESGKYKVAKELAFNEFISSFLWVSDSLFLTVQKSYYLLRLKKNEQKILLYSHEYEQSYKHITLINVNEIFIVCDLNIGVFYDVETSMPSRKNTITLVDNVRHLLSFRFFLCSLNSKGVINFYNVNNQQHVQTLCMEEYVHHVVSYSDVGSSLLCPMLLLEQEGHDGYDSYDAYEGYNAYAGEAILEGGSSPGEAPGDRARYELDLDATLASAHGAYPHQQNQQHQQYRQHRQYRARPLRDSSPPGDDPPADAPQLTSQSGDPNAANNYIYFFSQSSIQVVRCQELFEYLPKCILQNKIDRGFLLIDNYIFESNVERVATLNTYSKACAYYLFSRAQFALSFVHFERADVHLPLLLSFWERYLSSGGGAENAENAENAEGAEGAENTEGGNHMGDTPPQREPHEVISKPFSACLPPLCSVEELIDRHLSAEGSNAQGSSTHGGDDSADLIMGDTPAQQEEEKKKKKKKLLKIANNCLIKYLVKKRNEFVLQEGGMMGMYEEEPSAAEVDAQPEGTNSEMQSNGETTHIGSRNNLLSCVDNLLIKLMVINEWPGFSHFLMNTPNLRLQMSECIRFLKKHSKFVETALMYIRLKRFEEAIQMCSTFLSVYNGWLRGEEVQPTDDPSGSDAHTAQPDQPWRHFFLKQKFSKNVEKGTGLHSLFNEMYNILLVLNDSLHMMDINKSQIKKLFENAFPFLIKFNESAFFNMIISRHFLLKPEEILHMFQTMERDKVHIKGKEYMQKYILHFLKHEKMNKEVNTSLVEFYLNNVEMPEQVRQKKILRFLRSSYPLDVARLARMVPRGRFPLVQALLFGRMDRHYDSLVILTQQSLRVSEKYCLYHSLLFKGAAKRMSKEDHRKLFAGLFHNDKEVCRGLYGQLRKRTEEHEGPDDSYVKIKNRRSTPASRFNRTSKKRLNLSDALVSEMMRNYHKRVYVGMEKGLLAKLDSQRGRRKNGSSELGGQNGQETSKEKNEYHFMLSLMEQEGEDSSGDELTEVYCDGGEANFVRDVEGSPNLSTHSGSDFSTGSDGSTASRGSTPSSESTSSHGSTPSSVDDDVVRAKRKGKNRAIGPNRRPPPQKKKGGVTNKKSYAKREEETKKKKEPPLGSSKHRNVDVDVLENFDVYRSGKNRSCGFFFLLVKVCLDKHNDPNVDEREKQTYRNYVTYVLNKYGHHGDFENPYILEMIPKEWSLEEVLHFVSLNLKKRNSLYMCMHFYHNLVKANYLSASYELIGGKEQRLLVKDKLTCQVCKGPIAEKRFAYFSPKVVTHMLCLEKYDEELHR</sequence>
<feature type="region of interest" description="Disordered" evidence="5">
    <location>
        <begin position="1117"/>
        <end position="1141"/>
    </location>
</feature>
<feature type="compositionally biased region" description="Polar residues" evidence="5">
    <location>
        <begin position="1128"/>
        <end position="1138"/>
    </location>
</feature>
<dbReference type="VEuPathDB" id="PlasmoDB:PVP01_1325200"/>
<dbReference type="InterPro" id="IPR001180">
    <property type="entry name" value="CNH_dom"/>
</dbReference>
<proteinExistence type="predicted"/>
<dbReference type="OrthoDB" id="5325112at2759"/>
<keyword evidence="4" id="KW-0653">Protein transport</keyword>
<dbReference type="GO" id="GO:0006914">
    <property type="term" value="P:autophagy"/>
    <property type="evidence" value="ECO:0007669"/>
    <property type="project" value="TreeGrafter"/>
</dbReference>
<feature type="compositionally biased region" description="Low complexity" evidence="5">
    <location>
        <begin position="544"/>
        <end position="564"/>
    </location>
</feature>
<dbReference type="InterPro" id="IPR036322">
    <property type="entry name" value="WD40_repeat_dom_sf"/>
</dbReference>
<evidence type="ECO:0000256" key="5">
    <source>
        <dbReference type="SAM" id="MobiDB-lite"/>
    </source>
</evidence>
<dbReference type="GO" id="GO:0005737">
    <property type="term" value="C:cytoplasm"/>
    <property type="evidence" value="ECO:0007669"/>
    <property type="project" value="UniProtKB-SubCell"/>
</dbReference>
<dbReference type="GO" id="GO:0015031">
    <property type="term" value="P:protein transport"/>
    <property type="evidence" value="ECO:0007669"/>
    <property type="project" value="UniProtKB-KW"/>
</dbReference>
<feature type="compositionally biased region" description="Basic and acidic residues" evidence="5">
    <location>
        <begin position="1263"/>
        <end position="1275"/>
    </location>
</feature>
<dbReference type="PROSITE" id="PS50219">
    <property type="entry name" value="CNH"/>
    <property type="match status" value="1"/>
</dbReference>
<dbReference type="Proteomes" id="UP000220605">
    <property type="component" value="Chromosome 13"/>
</dbReference>
<evidence type="ECO:0000313" key="7">
    <source>
        <dbReference type="EMBL" id="VUZ98305.1"/>
    </source>
</evidence>
<comment type="subcellular location">
    <subcellularLocation>
        <location evidence="1">Cytoplasm</location>
    </subcellularLocation>
</comment>
<dbReference type="PANTHER" id="PTHR12894">
    <property type="entry name" value="CNH DOMAIN CONTAINING"/>
    <property type="match status" value="1"/>
</dbReference>
<feature type="compositionally biased region" description="Basic and acidic residues" evidence="5">
    <location>
        <begin position="43"/>
        <end position="57"/>
    </location>
</feature>
<dbReference type="EMBL" id="LT635624">
    <property type="protein sequence ID" value="VUZ98305.1"/>
    <property type="molecule type" value="Genomic_DNA"/>
</dbReference>
<accession>A0A565A0N8</accession>
<evidence type="ECO:0000256" key="1">
    <source>
        <dbReference type="ARBA" id="ARBA00004496"/>
    </source>
</evidence>
<feature type="region of interest" description="Disordered" evidence="5">
    <location>
        <begin position="606"/>
        <end position="625"/>
    </location>
</feature>
<keyword evidence="3" id="KW-0963">Cytoplasm</keyword>
<feature type="compositionally biased region" description="Low complexity" evidence="5">
    <location>
        <begin position="1188"/>
        <end position="1224"/>
    </location>
</feature>
<gene>
    <name evidence="7" type="ORF">PVP01_1325200</name>
</gene>
<dbReference type="PANTHER" id="PTHR12894:SF27">
    <property type="entry name" value="TRANSFORMING GROWTH FACTOR-BETA RECEPTOR-ASSOCIATED PROTEIN 1"/>
    <property type="match status" value="1"/>
</dbReference>
<evidence type="ECO:0000256" key="3">
    <source>
        <dbReference type="ARBA" id="ARBA00022490"/>
    </source>
</evidence>
<keyword evidence="2" id="KW-0813">Transport</keyword>
<organism evidence="7 8">
    <name type="scientific">Plasmodium vivax</name>
    <name type="common">malaria parasite P. vivax</name>
    <dbReference type="NCBI Taxonomy" id="5855"/>
    <lineage>
        <taxon>Eukaryota</taxon>
        <taxon>Sar</taxon>
        <taxon>Alveolata</taxon>
        <taxon>Apicomplexa</taxon>
        <taxon>Aconoidasida</taxon>
        <taxon>Haemosporida</taxon>
        <taxon>Plasmodiidae</taxon>
        <taxon>Plasmodium</taxon>
        <taxon>Plasmodium (Plasmodium)</taxon>
    </lineage>
</organism>
<dbReference type="VEuPathDB" id="PlasmoDB:PVPAM_130040200"/>
<evidence type="ECO:0000259" key="6">
    <source>
        <dbReference type="PROSITE" id="PS50219"/>
    </source>
</evidence>
<evidence type="ECO:0000256" key="2">
    <source>
        <dbReference type="ARBA" id="ARBA00022448"/>
    </source>
</evidence>
<feature type="region of interest" description="Disordered" evidence="5">
    <location>
        <begin position="1177"/>
        <end position="1282"/>
    </location>
</feature>
<evidence type="ECO:0000256" key="4">
    <source>
        <dbReference type="ARBA" id="ARBA00022927"/>
    </source>
</evidence>
<feature type="region of interest" description="Disordered" evidence="5">
    <location>
        <begin position="543"/>
        <end position="577"/>
    </location>
</feature>
<dbReference type="VEuPathDB" id="PlasmoDB:PVW1_130031700"/>
<evidence type="ECO:0000313" key="8">
    <source>
        <dbReference type="Proteomes" id="UP000220605"/>
    </source>
</evidence>
<dbReference type="GO" id="GO:0016020">
    <property type="term" value="C:membrane"/>
    <property type="evidence" value="ECO:0007669"/>
    <property type="project" value="TreeGrafter"/>
</dbReference>
<feature type="domain" description="CNH" evidence="6">
    <location>
        <begin position="10"/>
        <end position="323"/>
    </location>
</feature>
<dbReference type="InterPro" id="IPR032914">
    <property type="entry name" value="Vam6/VPS39/TRAP1"/>
</dbReference>
<dbReference type="SUPFAM" id="SSF50978">
    <property type="entry name" value="WD40 repeat-like"/>
    <property type="match status" value="1"/>
</dbReference>
<dbReference type="VEuPathDB" id="PlasmoDB:PVX_085290"/>
<feature type="compositionally biased region" description="Low complexity" evidence="5">
    <location>
        <begin position="391"/>
        <end position="401"/>
    </location>
</feature>
<feature type="region of interest" description="Disordered" evidence="5">
    <location>
        <begin position="391"/>
        <end position="436"/>
    </location>
</feature>
<feature type="compositionally biased region" description="Polar residues" evidence="5">
    <location>
        <begin position="606"/>
        <end position="615"/>
    </location>
</feature>
<feature type="region of interest" description="Disordered" evidence="5">
    <location>
        <begin position="43"/>
        <end position="86"/>
    </location>
</feature>
<feature type="compositionally biased region" description="Basic residues" evidence="5">
    <location>
        <begin position="402"/>
        <end position="411"/>
    </location>
</feature>
<name>A0A565A0N8_PLAVI</name>
<reference evidence="8" key="1">
    <citation type="submission" date="2016-07" db="EMBL/GenBank/DDBJ databases">
        <authorList>
            <consortium name="Pathogen Informatics"/>
        </authorList>
    </citation>
    <scope>NUCLEOTIDE SEQUENCE [LARGE SCALE GENOMIC DNA]</scope>
</reference>
<dbReference type="GO" id="GO:0034058">
    <property type="term" value="P:endosomal vesicle fusion"/>
    <property type="evidence" value="ECO:0007669"/>
    <property type="project" value="TreeGrafter"/>
</dbReference>
<protein>
    <submittedName>
        <fullName evidence="7">Vacuolar protein sorting-associated protein 3, putative</fullName>
    </submittedName>
</protein>